<comment type="caution">
    <text evidence="2">The sequence shown here is derived from an EMBL/GenBank/DDBJ whole genome shotgun (WGS) entry which is preliminary data.</text>
</comment>
<name>A0AAW5ZWX5_RALSL</name>
<reference evidence="2" key="1">
    <citation type="submission" date="2021-09" db="EMBL/GenBank/DDBJ databases">
        <title>Genomic analysis of Ralstonia spp.</title>
        <authorList>
            <person name="Aburjaile F."/>
            <person name="Ariute J.C."/>
            <person name="Pais A.K.L."/>
            <person name="Albuquerque G.M.R."/>
            <person name="Silva A.M.F."/>
            <person name="Brenig B."/>
            <person name="Azevedo V."/>
            <person name="Matiuzzi M."/>
            <person name="Ramos R."/>
            <person name="Goes-Neto A."/>
            <person name="Soares S."/>
            <person name="Iseppon A.M.B."/>
            <person name="Souza E."/>
            <person name="Gama M."/>
        </authorList>
    </citation>
    <scope>NUCLEOTIDE SEQUENCE</scope>
    <source>
        <strain evidence="2">CCRMRs91</strain>
    </source>
</reference>
<sequence>MPAPLDLAGRVFGQLTVLERGEKLGTTQWWRCRCTCGRVEDIPQHRLPHSNTTRARRDVVYACANCRQTRICSQCGNTFHAKMPRACCSDACQQLHDRQKWREDYHRRATSDPEFNKKRFQRVRERAAADLELAEKLCVQNRQNNTAHRMRIDQDPERRARLIAYRAEYWQKNRATILASRRAALAAMSEEQRIAYRAKYRPSWREYARRKRLEISREPLRYIEYRQQQREAGARTYEKQQADPERRAARQKQQREAARRRALNELMRTGQELNERYGDPDESDGNGN</sequence>
<organism evidence="2 3">
    <name type="scientific">Ralstonia solanacearum</name>
    <name type="common">Pseudomonas solanacearum</name>
    <dbReference type="NCBI Taxonomy" id="305"/>
    <lineage>
        <taxon>Bacteria</taxon>
        <taxon>Pseudomonadati</taxon>
        <taxon>Pseudomonadota</taxon>
        <taxon>Betaproteobacteria</taxon>
        <taxon>Burkholderiales</taxon>
        <taxon>Burkholderiaceae</taxon>
        <taxon>Ralstonia</taxon>
        <taxon>Ralstonia solanacearum species complex</taxon>
    </lineage>
</organism>
<dbReference type="AlphaFoldDB" id="A0AAW5ZWX5"/>
<protein>
    <submittedName>
        <fullName evidence="2">Uncharacterized protein</fullName>
    </submittedName>
</protein>
<dbReference type="RefSeq" id="WP_271657323.1">
    <property type="nucleotide sequence ID" value="NZ_JAIVFG010000068.1"/>
</dbReference>
<accession>A0AAW5ZWX5</accession>
<dbReference type="EMBL" id="JAIVFG010000068">
    <property type="protein sequence ID" value="MDB0573778.1"/>
    <property type="molecule type" value="Genomic_DNA"/>
</dbReference>
<feature type="compositionally biased region" description="Basic and acidic residues" evidence="1">
    <location>
        <begin position="232"/>
        <end position="263"/>
    </location>
</feature>
<gene>
    <name evidence="2" type="ORF">LBW59_23820</name>
</gene>
<proteinExistence type="predicted"/>
<evidence type="ECO:0000313" key="2">
    <source>
        <dbReference type="EMBL" id="MDB0573778.1"/>
    </source>
</evidence>
<evidence type="ECO:0000313" key="3">
    <source>
        <dbReference type="Proteomes" id="UP001144050"/>
    </source>
</evidence>
<evidence type="ECO:0000256" key="1">
    <source>
        <dbReference type="SAM" id="MobiDB-lite"/>
    </source>
</evidence>
<feature type="region of interest" description="Disordered" evidence="1">
    <location>
        <begin position="232"/>
        <end position="288"/>
    </location>
</feature>
<dbReference type="Proteomes" id="UP001144050">
    <property type="component" value="Unassembled WGS sequence"/>
</dbReference>